<name>A0A0P6Y8U4_9CHLR</name>
<comment type="caution">
    <text evidence="1">The sequence shown here is derived from an EMBL/GenBank/DDBJ whole genome shotgun (WGS) entry which is preliminary data.</text>
</comment>
<gene>
    <name evidence="1" type="ORF">AC812_01600</name>
</gene>
<dbReference type="OrthoDB" id="121049at2"/>
<evidence type="ECO:0000313" key="2">
    <source>
        <dbReference type="Proteomes" id="UP000050514"/>
    </source>
</evidence>
<reference evidence="1 2" key="1">
    <citation type="submission" date="2015-07" db="EMBL/GenBank/DDBJ databases">
        <title>Draft genome of Bellilinea caldifistulae DSM 17877.</title>
        <authorList>
            <person name="Hemp J."/>
            <person name="Ward L.M."/>
            <person name="Pace L.A."/>
            <person name="Fischer W.W."/>
        </authorList>
    </citation>
    <scope>NUCLEOTIDE SEQUENCE [LARGE SCALE GENOMIC DNA]</scope>
    <source>
        <strain evidence="1 2">GOMI-1</strain>
    </source>
</reference>
<dbReference type="RefSeq" id="WP_061913103.1">
    <property type="nucleotide sequence ID" value="NZ_DF967971.1"/>
</dbReference>
<protein>
    <recommendedName>
        <fullName evidence="3">MoaD/ThiS family protein</fullName>
    </recommendedName>
</protein>
<accession>A0A0P6Y8U4</accession>
<evidence type="ECO:0000313" key="1">
    <source>
        <dbReference type="EMBL" id="KPL78147.1"/>
    </source>
</evidence>
<proteinExistence type="predicted"/>
<dbReference type="Proteomes" id="UP000050514">
    <property type="component" value="Unassembled WGS sequence"/>
</dbReference>
<evidence type="ECO:0008006" key="3">
    <source>
        <dbReference type="Google" id="ProtNLM"/>
    </source>
</evidence>
<keyword evidence="2" id="KW-1185">Reference proteome</keyword>
<dbReference type="AlphaFoldDB" id="A0A0P6Y8U4"/>
<dbReference type="Gene3D" id="3.10.20.30">
    <property type="match status" value="1"/>
</dbReference>
<dbReference type="CDD" id="cd17040">
    <property type="entry name" value="Ubl_MoaD_like"/>
    <property type="match status" value="1"/>
</dbReference>
<dbReference type="EMBL" id="LGHJ01000006">
    <property type="protein sequence ID" value="KPL78147.1"/>
    <property type="molecule type" value="Genomic_DNA"/>
</dbReference>
<dbReference type="InterPro" id="IPR012675">
    <property type="entry name" value="Beta-grasp_dom_sf"/>
</dbReference>
<dbReference type="STRING" id="360411.AC812_01600"/>
<organism evidence="1 2">
    <name type="scientific">Bellilinea caldifistulae</name>
    <dbReference type="NCBI Taxonomy" id="360411"/>
    <lineage>
        <taxon>Bacteria</taxon>
        <taxon>Bacillati</taxon>
        <taxon>Chloroflexota</taxon>
        <taxon>Anaerolineae</taxon>
        <taxon>Anaerolineales</taxon>
        <taxon>Anaerolineaceae</taxon>
        <taxon>Bellilinea</taxon>
    </lineage>
</organism>
<sequence length="98" mass="10963">MIRVILPAHLRRLANLSGEVHLDLSPPVTPRRIVDEIERLYPALRGTIRDAHTRQRRPYLRFFACREDVSFADPDQPVAPPVATGEEPFIILGAIAGG</sequence>